<protein>
    <recommendedName>
        <fullName evidence="2">DNA-directed RNA polymerase</fullName>
        <ecNumber evidence="2">2.7.7.6</ecNumber>
    </recommendedName>
</protein>
<keyword evidence="3" id="KW-0240">DNA-directed RNA polymerase</keyword>
<dbReference type="InterPro" id="IPR002092">
    <property type="entry name" value="DNA-dir_Rpol_phage-type"/>
</dbReference>
<dbReference type="InterPro" id="IPR046950">
    <property type="entry name" value="DNA-dir_Rpol_C_phage-type"/>
</dbReference>
<proteinExistence type="inferred from homology"/>
<evidence type="ECO:0000256" key="2">
    <source>
        <dbReference type="ARBA" id="ARBA00012418"/>
    </source>
</evidence>
<evidence type="ECO:0000259" key="8">
    <source>
        <dbReference type="Pfam" id="PF00940"/>
    </source>
</evidence>
<dbReference type="PANTHER" id="PTHR10102:SF0">
    <property type="entry name" value="DNA-DIRECTED RNA POLYMERASE, MITOCHONDRIAL"/>
    <property type="match status" value="1"/>
</dbReference>
<comment type="catalytic activity">
    <reaction evidence="7">
        <text>RNA(n) + a ribonucleoside 5'-triphosphate = RNA(n+1) + diphosphate</text>
        <dbReference type="Rhea" id="RHEA:21248"/>
        <dbReference type="Rhea" id="RHEA-COMP:14527"/>
        <dbReference type="Rhea" id="RHEA-COMP:17342"/>
        <dbReference type="ChEBI" id="CHEBI:33019"/>
        <dbReference type="ChEBI" id="CHEBI:61557"/>
        <dbReference type="ChEBI" id="CHEBI:140395"/>
        <dbReference type="EC" id="2.7.7.6"/>
    </reaction>
</comment>
<dbReference type="EC" id="2.7.7.6" evidence="2"/>
<evidence type="ECO:0000313" key="9">
    <source>
        <dbReference type="EMBL" id="KAK2086779.1"/>
    </source>
</evidence>
<evidence type="ECO:0000256" key="5">
    <source>
        <dbReference type="ARBA" id="ARBA00022695"/>
    </source>
</evidence>
<comment type="similarity">
    <text evidence="1">Belongs to the phage and mitochondrial RNA polymerase family.</text>
</comment>
<feature type="domain" description="DNA-directed RNA polymerase C-terminal" evidence="8">
    <location>
        <begin position="3"/>
        <end position="93"/>
    </location>
</feature>
<evidence type="ECO:0000256" key="6">
    <source>
        <dbReference type="ARBA" id="ARBA00023163"/>
    </source>
</evidence>
<accession>A0ABQ9TPS0</accession>
<keyword evidence="6" id="KW-0804">Transcription</keyword>
<organism evidence="9 10">
    <name type="scientific">Saguinus oedipus</name>
    <name type="common">Cotton-top tamarin</name>
    <name type="synonym">Oedipomidas oedipus</name>
    <dbReference type="NCBI Taxonomy" id="9490"/>
    <lineage>
        <taxon>Eukaryota</taxon>
        <taxon>Metazoa</taxon>
        <taxon>Chordata</taxon>
        <taxon>Craniata</taxon>
        <taxon>Vertebrata</taxon>
        <taxon>Euteleostomi</taxon>
        <taxon>Mammalia</taxon>
        <taxon>Eutheria</taxon>
        <taxon>Euarchontoglires</taxon>
        <taxon>Primates</taxon>
        <taxon>Haplorrhini</taxon>
        <taxon>Platyrrhini</taxon>
        <taxon>Cebidae</taxon>
        <taxon>Callitrichinae</taxon>
        <taxon>Saguinus</taxon>
    </lineage>
</organism>
<dbReference type="InterPro" id="IPR043502">
    <property type="entry name" value="DNA/RNA_pol_sf"/>
</dbReference>
<evidence type="ECO:0000313" key="10">
    <source>
        <dbReference type="Proteomes" id="UP001266305"/>
    </source>
</evidence>
<keyword evidence="4" id="KW-0808">Transferase</keyword>
<reference evidence="9 10" key="1">
    <citation type="submission" date="2023-05" db="EMBL/GenBank/DDBJ databases">
        <title>B98-5 Cell Line De Novo Hybrid Assembly: An Optical Mapping Approach.</title>
        <authorList>
            <person name="Kananen K."/>
            <person name="Auerbach J.A."/>
            <person name="Kautto E."/>
            <person name="Blachly J.S."/>
        </authorList>
    </citation>
    <scope>NUCLEOTIDE SEQUENCE [LARGE SCALE GENOMIC DNA]</scope>
    <source>
        <strain evidence="9">B95-8</strain>
        <tissue evidence="9">Cell line</tissue>
    </source>
</reference>
<dbReference type="Gene3D" id="1.10.150.20">
    <property type="entry name" value="5' to 3' exonuclease, C-terminal subdomain"/>
    <property type="match status" value="1"/>
</dbReference>
<dbReference type="SUPFAM" id="SSF56672">
    <property type="entry name" value="DNA/RNA polymerases"/>
    <property type="match status" value="1"/>
</dbReference>
<sequence length="156" mass="16664">MGSAVEWVTPLGIPIIQPYHKEIKVKTAACELVAQAGELGGAPAVETGQCLEGPKLWRSRKPNKLKQKNGFPPNFIHSLDSTHMMLTALHCYRWAWPGGVGVAGRCGRGREVWALLFSQWPVCQPVLATRAQLAMPGPVGNSAGGQGLGGVDLLCL</sequence>
<evidence type="ECO:0000256" key="1">
    <source>
        <dbReference type="ARBA" id="ARBA00009493"/>
    </source>
</evidence>
<gene>
    <name evidence="9" type="ORF">P7K49_032686</name>
</gene>
<dbReference type="EMBL" id="JASSZA010000019">
    <property type="protein sequence ID" value="KAK2086779.1"/>
    <property type="molecule type" value="Genomic_DNA"/>
</dbReference>
<name>A0ABQ9TPS0_SAGOE</name>
<dbReference type="Pfam" id="PF00940">
    <property type="entry name" value="RNA_pol"/>
    <property type="match status" value="1"/>
</dbReference>
<keyword evidence="5" id="KW-0548">Nucleotidyltransferase</keyword>
<evidence type="ECO:0000256" key="4">
    <source>
        <dbReference type="ARBA" id="ARBA00022679"/>
    </source>
</evidence>
<keyword evidence="10" id="KW-1185">Reference proteome</keyword>
<evidence type="ECO:0000256" key="7">
    <source>
        <dbReference type="ARBA" id="ARBA00048552"/>
    </source>
</evidence>
<dbReference type="PANTHER" id="PTHR10102">
    <property type="entry name" value="DNA-DIRECTED RNA POLYMERASE, MITOCHONDRIAL"/>
    <property type="match status" value="1"/>
</dbReference>
<comment type="caution">
    <text evidence="9">The sequence shown here is derived from an EMBL/GenBank/DDBJ whole genome shotgun (WGS) entry which is preliminary data.</text>
</comment>
<evidence type="ECO:0000256" key="3">
    <source>
        <dbReference type="ARBA" id="ARBA00022478"/>
    </source>
</evidence>
<dbReference type="Proteomes" id="UP001266305">
    <property type="component" value="Unassembled WGS sequence"/>
</dbReference>